<dbReference type="AlphaFoldDB" id="A0A0F5JW50"/>
<name>A0A0F5JW50_9BURK</name>
<accession>A0A0F5JW50</accession>
<evidence type="ECO:0000256" key="1">
    <source>
        <dbReference type="SAM" id="MobiDB-lite"/>
    </source>
</evidence>
<comment type="caution">
    <text evidence="2">The sequence shown here is derived from an EMBL/GenBank/DDBJ whole genome shotgun (WGS) entry which is preliminary data.</text>
</comment>
<dbReference type="RefSeq" id="WP_046153699.1">
    <property type="nucleotide sequence ID" value="NZ_CADFGU010000002.1"/>
</dbReference>
<reference evidence="2 3" key="1">
    <citation type="submission" date="2015-03" db="EMBL/GenBank/DDBJ databases">
        <title>Draft Genome Sequence of Burkholderia andropogonis type strain ICMP2807, isolated from Sorghum bicolor.</title>
        <authorList>
            <person name="Lopes-Santos L."/>
            <person name="Castro D.B."/>
            <person name="Ottoboni L.M."/>
            <person name="Park D."/>
            <person name="Weirc B.S."/>
            <person name="Destefano S.A."/>
        </authorList>
    </citation>
    <scope>NUCLEOTIDE SEQUENCE [LARGE SCALE GENOMIC DNA]</scope>
    <source>
        <strain evidence="2 3">ICMP2807</strain>
    </source>
</reference>
<dbReference type="EMBL" id="LAQU01000025">
    <property type="protein sequence ID" value="KKB62063.1"/>
    <property type="molecule type" value="Genomic_DNA"/>
</dbReference>
<evidence type="ECO:0000313" key="3">
    <source>
        <dbReference type="Proteomes" id="UP000033618"/>
    </source>
</evidence>
<keyword evidence="3" id="KW-1185">Reference proteome</keyword>
<protein>
    <submittedName>
        <fullName evidence="2">Uncharacterized protein</fullName>
    </submittedName>
</protein>
<proteinExistence type="predicted"/>
<evidence type="ECO:0000313" key="2">
    <source>
        <dbReference type="EMBL" id="KKB62063.1"/>
    </source>
</evidence>
<feature type="compositionally biased region" description="Basic and acidic residues" evidence="1">
    <location>
        <begin position="301"/>
        <end position="312"/>
    </location>
</feature>
<gene>
    <name evidence="2" type="ORF">WM40_19360</name>
</gene>
<sequence>MSSKISEFKGRLHVFNPNVADDGISSSAQASEGDLQDLLRRLAADMSVANEEEEDDEETFVCMNRERDHTLLLNSHMHKNIIDSHVAIVTDGASNSQAPHFGSADWQVTPAVAYSDVDLQQTGKSGDGNLITRKKYDGSDVHSQGDMVTVLRASDPRNTVSPGNASYHIPYVDTWRARPARQCNFFLGSRDTAKAWSSPLEQFSAAAALASRLWTLRWYDLSDSPSDHNGTFTSAQLSNEGVCSERDVIRSVPKLSVWKERRQHAIEVSASPELLEPPAQRFARQPDVVNAKTGEMIADSARGDTFDGDRIKKTGGGRDGAGSGASSSAWRLVYTFQSWRGAPIVELTVDGAASLPLASSGYLAVKMTAVDRTAREIIRQVMRSSAQCVSTTSAAKIVFTS</sequence>
<dbReference type="STRING" id="28092.WM40_19360"/>
<dbReference type="PATRIC" id="fig|28092.6.peg.4541"/>
<organism evidence="2 3">
    <name type="scientific">Robbsia andropogonis</name>
    <dbReference type="NCBI Taxonomy" id="28092"/>
    <lineage>
        <taxon>Bacteria</taxon>
        <taxon>Pseudomonadati</taxon>
        <taxon>Pseudomonadota</taxon>
        <taxon>Betaproteobacteria</taxon>
        <taxon>Burkholderiales</taxon>
        <taxon>Burkholderiaceae</taxon>
        <taxon>Robbsia</taxon>
    </lineage>
</organism>
<dbReference type="Proteomes" id="UP000033618">
    <property type="component" value="Unassembled WGS sequence"/>
</dbReference>
<feature type="region of interest" description="Disordered" evidence="1">
    <location>
        <begin position="300"/>
        <end position="326"/>
    </location>
</feature>